<accession>A0ABQ7CTX7</accession>
<sequence length="230" mass="26862">MNRAHHHVKNVHTERFQERQYLVDCSTAQQNWMSDYMDSDLEVEEIGLLTEKKRDDGIDAVMRTERVDLRGGLVRSSDGEVERRRNRGFDKYRDTRRLWWVLLPDKMRSNGGDFVGTERRQRRRRKDRDSLRPWWILILLLAVKTREDGGSKQEKTFDRWWVSILLLPEMTRPDGGDAVWIAIAVVLAGGFRSVVFFRSVVVSIGDGEDENHDGGSVRRFALSSLTERTK</sequence>
<keyword evidence="2" id="KW-1185">Reference proteome</keyword>
<gene>
    <name evidence="1" type="ORF">DY000_02013147</name>
</gene>
<evidence type="ECO:0000313" key="1">
    <source>
        <dbReference type="EMBL" id="KAF3563041.1"/>
    </source>
</evidence>
<organism evidence="1 2">
    <name type="scientific">Brassica cretica</name>
    <name type="common">Mustard</name>
    <dbReference type="NCBI Taxonomy" id="69181"/>
    <lineage>
        <taxon>Eukaryota</taxon>
        <taxon>Viridiplantae</taxon>
        <taxon>Streptophyta</taxon>
        <taxon>Embryophyta</taxon>
        <taxon>Tracheophyta</taxon>
        <taxon>Spermatophyta</taxon>
        <taxon>Magnoliopsida</taxon>
        <taxon>eudicotyledons</taxon>
        <taxon>Gunneridae</taxon>
        <taxon>Pentapetalae</taxon>
        <taxon>rosids</taxon>
        <taxon>malvids</taxon>
        <taxon>Brassicales</taxon>
        <taxon>Brassicaceae</taxon>
        <taxon>Brassiceae</taxon>
        <taxon>Brassica</taxon>
    </lineage>
</organism>
<protein>
    <submittedName>
        <fullName evidence="1">Uncharacterized protein</fullName>
    </submittedName>
</protein>
<dbReference type="Proteomes" id="UP000266723">
    <property type="component" value="Unassembled WGS sequence"/>
</dbReference>
<comment type="caution">
    <text evidence="1">The sequence shown here is derived from an EMBL/GenBank/DDBJ whole genome shotgun (WGS) entry which is preliminary data.</text>
</comment>
<proteinExistence type="predicted"/>
<evidence type="ECO:0000313" key="2">
    <source>
        <dbReference type="Proteomes" id="UP000266723"/>
    </source>
</evidence>
<reference evidence="1 2" key="1">
    <citation type="journal article" date="2020" name="BMC Genomics">
        <title>Intraspecific diversification of the crop wild relative Brassica cretica Lam. using demographic model selection.</title>
        <authorList>
            <person name="Kioukis A."/>
            <person name="Michalopoulou V.A."/>
            <person name="Briers L."/>
            <person name="Pirintsos S."/>
            <person name="Studholme D.J."/>
            <person name="Pavlidis P."/>
            <person name="Sarris P.F."/>
        </authorList>
    </citation>
    <scope>NUCLEOTIDE SEQUENCE [LARGE SCALE GENOMIC DNA]</scope>
    <source>
        <strain evidence="2">cv. PFS-1207/04</strain>
    </source>
</reference>
<dbReference type="EMBL" id="QGKV02000759">
    <property type="protein sequence ID" value="KAF3563041.1"/>
    <property type="molecule type" value="Genomic_DNA"/>
</dbReference>
<name>A0ABQ7CTX7_BRACR</name>